<dbReference type="InterPro" id="IPR050879">
    <property type="entry name" value="Acyltransferase_3"/>
</dbReference>
<evidence type="ECO:0000313" key="4">
    <source>
        <dbReference type="Proteomes" id="UP000663814"/>
    </source>
</evidence>
<organism evidence="3 4">
    <name type="scientific">Rheinheimera maricola</name>
    <dbReference type="NCBI Taxonomy" id="2793282"/>
    <lineage>
        <taxon>Bacteria</taxon>
        <taxon>Pseudomonadati</taxon>
        <taxon>Pseudomonadota</taxon>
        <taxon>Gammaproteobacteria</taxon>
        <taxon>Chromatiales</taxon>
        <taxon>Chromatiaceae</taxon>
        <taxon>Rheinheimera</taxon>
    </lineage>
</organism>
<feature type="transmembrane region" description="Helical" evidence="1">
    <location>
        <begin position="295"/>
        <end position="315"/>
    </location>
</feature>
<feature type="transmembrane region" description="Helical" evidence="1">
    <location>
        <begin position="251"/>
        <end position="274"/>
    </location>
</feature>
<dbReference type="RefSeq" id="WP_205311240.1">
    <property type="nucleotide sequence ID" value="NZ_JAERPS020000003.1"/>
</dbReference>
<reference evidence="3 4" key="1">
    <citation type="submission" date="2020-12" db="EMBL/GenBank/DDBJ databases">
        <authorList>
            <person name="Ruan W."/>
            <person name="Khan S.A."/>
            <person name="Jeon C.O."/>
        </authorList>
    </citation>
    <scope>NUCLEOTIDE SEQUENCE [LARGE SCALE GENOMIC DNA]</scope>
    <source>
        <strain evidence="3 4">MA-13</strain>
    </source>
</reference>
<keyword evidence="4" id="KW-1185">Reference proteome</keyword>
<feature type="domain" description="Acyltransferase 3" evidence="2">
    <location>
        <begin position="20"/>
        <end position="344"/>
    </location>
</feature>
<keyword evidence="1" id="KW-0812">Transmembrane</keyword>
<feature type="transmembrane region" description="Helical" evidence="1">
    <location>
        <begin position="185"/>
        <end position="218"/>
    </location>
</feature>
<dbReference type="PANTHER" id="PTHR23028:SF53">
    <property type="entry name" value="ACYL_TRANSF_3 DOMAIN-CONTAINING PROTEIN"/>
    <property type="match status" value="1"/>
</dbReference>
<dbReference type="InterPro" id="IPR002656">
    <property type="entry name" value="Acyl_transf_3_dom"/>
</dbReference>
<dbReference type="EMBL" id="JAERPS020000003">
    <property type="protein sequence ID" value="MBZ9611747.1"/>
    <property type="molecule type" value="Genomic_DNA"/>
</dbReference>
<keyword evidence="1" id="KW-1133">Transmembrane helix</keyword>
<sequence>MYSWLKTKLEISHGENSPLHSMEGLRGIAVFLVFWVHYSSLISPWLTGSSITLANFIHSFGNIGVDLFFVLSGYLIYGSIINSKNFSTARYSKRRLQRIYPTFLVVFAIYLVLSYAFPNQSKLPADGIEKALYIGQNLLLLPGVFDITPIITVAWSLSYEVFYYIAIPIVVFSLRIKSWSFERRIWFWICSSAALLIGFTFFGGPIRMIMFIAGILLFEIYSKNQFTLAQGGTRFLVIALMLFGFRTVFEISYTLSMLSIYVLFLLLCLCAFNRQSFAYNWLTFTPLRWLGNMSYSYYLIHGLALNFCFLIFKSFTPSSYISNSLYYWLWIPLFLFTLVVSFFLFVFVERPMSLQVKR</sequence>
<comment type="caution">
    <text evidence="3">The sequence shown here is derived from an EMBL/GenBank/DDBJ whole genome shotgun (WGS) entry which is preliminary data.</text>
</comment>
<feature type="transmembrane region" description="Helical" evidence="1">
    <location>
        <begin position="98"/>
        <end position="117"/>
    </location>
</feature>
<accession>A0ABS7XAV4</accession>
<feature type="transmembrane region" description="Helical" evidence="1">
    <location>
        <begin position="161"/>
        <end position="179"/>
    </location>
</feature>
<dbReference type="Pfam" id="PF01757">
    <property type="entry name" value="Acyl_transf_3"/>
    <property type="match status" value="1"/>
</dbReference>
<dbReference type="Proteomes" id="UP000663814">
    <property type="component" value="Unassembled WGS sequence"/>
</dbReference>
<dbReference type="GO" id="GO:0016746">
    <property type="term" value="F:acyltransferase activity"/>
    <property type="evidence" value="ECO:0007669"/>
    <property type="project" value="UniProtKB-KW"/>
</dbReference>
<feature type="transmembrane region" description="Helical" evidence="1">
    <location>
        <begin position="53"/>
        <end position="77"/>
    </location>
</feature>
<gene>
    <name evidence="3" type="ORF">I4W93_009070</name>
</gene>
<protein>
    <submittedName>
        <fullName evidence="3">Acyltransferase</fullName>
    </submittedName>
</protein>
<keyword evidence="3" id="KW-0808">Transferase</keyword>
<proteinExistence type="predicted"/>
<evidence type="ECO:0000259" key="2">
    <source>
        <dbReference type="Pfam" id="PF01757"/>
    </source>
</evidence>
<feature type="transmembrane region" description="Helical" evidence="1">
    <location>
        <begin position="28"/>
        <end position="47"/>
    </location>
</feature>
<evidence type="ECO:0000313" key="3">
    <source>
        <dbReference type="EMBL" id="MBZ9611747.1"/>
    </source>
</evidence>
<evidence type="ECO:0000256" key="1">
    <source>
        <dbReference type="SAM" id="Phobius"/>
    </source>
</evidence>
<keyword evidence="3" id="KW-0012">Acyltransferase</keyword>
<feature type="transmembrane region" description="Helical" evidence="1">
    <location>
        <begin position="327"/>
        <end position="348"/>
    </location>
</feature>
<dbReference type="PANTHER" id="PTHR23028">
    <property type="entry name" value="ACETYLTRANSFERASE"/>
    <property type="match status" value="1"/>
</dbReference>
<keyword evidence="1" id="KW-0472">Membrane</keyword>
<name>A0ABS7XAV4_9GAMM</name>
<reference evidence="3 4" key="2">
    <citation type="submission" date="2021-08" db="EMBL/GenBank/DDBJ databases">
        <title>Rheinheimera aquimaris sp. nov., isolated from seawater of the East Sea in Korea.</title>
        <authorList>
            <person name="Kim K.H."/>
            <person name="Wenting R."/>
            <person name="Kim K.R."/>
            <person name="Jeon C.O."/>
        </authorList>
    </citation>
    <scope>NUCLEOTIDE SEQUENCE [LARGE SCALE GENOMIC DNA]</scope>
    <source>
        <strain evidence="3 4">MA-13</strain>
    </source>
</reference>